<dbReference type="InterPro" id="IPR050485">
    <property type="entry name" value="Proline_metab_enzyme"/>
</dbReference>
<comment type="pathway">
    <text evidence="1">Amino-acid degradation; L-proline degradation into L-glutamate; L-glutamate from L-proline: step 2/2.</text>
</comment>
<evidence type="ECO:0000256" key="7">
    <source>
        <dbReference type="ARBA" id="ARBA00032259"/>
    </source>
</evidence>
<evidence type="ECO:0000313" key="12">
    <source>
        <dbReference type="Proteomes" id="UP000791080"/>
    </source>
</evidence>
<accession>A0ABT1JMG4</accession>
<comment type="similarity">
    <text evidence="2">Belongs to the aldehyde dehydrogenase family.</text>
</comment>
<evidence type="ECO:0000256" key="2">
    <source>
        <dbReference type="ARBA" id="ARBA00009986"/>
    </source>
</evidence>
<dbReference type="Gene3D" id="3.40.309.10">
    <property type="entry name" value="Aldehyde Dehydrogenase, Chain A, domain 2"/>
    <property type="match status" value="1"/>
</dbReference>
<dbReference type="NCBIfam" id="TIGR01236">
    <property type="entry name" value="D1pyr5carbox1"/>
    <property type="match status" value="1"/>
</dbReference>
<evidence type="ECO:0000256" key="8">
    <source>
        <dbReference type="ARBA" id="ARBA00048142"/>
    </source>
</evidence>
<dbReference type="EC" id="1.2.1.88" evidence="3"/>
<feature type="region of interest" description="Disordered" evidence="9">
    <location>
        <begin position="1"/>
        <end position="26"/>
    </location>
</feature>
<keyword evidence="5" id="KW-0520">NAD</keyword>
<organism evidence="11 12">
    <name type="scientific">Actinoalloteichus caeruleus DSM 43889</name>
    <dbReference type="NCBI Taxonomy" id="1120930"/>
    <lineage>
        <taxon>Bacteria</taxon>
        <taxon>Bacillati</taxon>
        <taxon>Actinomycetota</taxon>
        <taxon>Actinomycetes</taxon>
        <taxon>Pseudonocardiales</taxon>
        <taxon>Pseudonocardiaceae</taxon>
        <taxon>Actinoalloteichus</taxon>
        <taxon>Actinoalloteichus cyanogriseus</taxon>
    </lineage>
</organism>
<evidence type="ECO:0000259" key="10">
    <source>
        <dbReference type="Pfam" id="PF00171"/>
    </source>
</evidence>
<name>A0ABT1JMG4_ACTCY</name>
<dbReference type="PANTHER" id="PTHR42862">
    <property type="entry name" value="DELTA-1-PYRROLINE-5-CARBOXYLATE DEHYDROGENASE 1, ISOFORM A-RELATED"/>
    <property type="match status" value="1"/>
</dbReference>
<sequence>MDAVTSPPTPYNEPVRSYAPGTEERESLRRRLAELGGTRHELTQTIGGVQRLAGGKSFDVVRPHDHSQVLGVSAEATREDVAEAVRAAKDASGAWAETSYDERAAVFLRAADLLAGPWRDTINGATMLGQSKSVQQAEIDAACELIDFLRFNAHYGRRILAEQPRSTPGVWNRLEYRPLDGFVTAITPFNFTAIAGNLPTAPALMGNTVVWKPTPTQQLAAHFTMRVLEAAGLPPGVINLVTGRGEAVSEVALTDPGLGGLHFTGSTGTFRMLWRTIGEHLDTYRAYPRIVGETGGKDFVVAHSSADPAALVTALVRGAFEYQGQKCSAVSRAYLPRSLWESGLREELADVTRTIRYGDISDFSNFGGAVIDARAFAKHRALFDRVADDPSVDVLVGGGTDDSVGYFVEPTVLVGTDPGHEVFATEYFGPILAVHVYEDGDYSRVLDLVDEASPYALTGAVFATDRSAVEQAHRRLRFTAGNFYVNDKPTGSVVSQQPFGGSRSSGTNDKAGSVFNLVRWTSPRSVKETFVPPTDHRYPHMG</sequence>
<dbReference type="EMBL" id="AUBJ02000001">
    <property type="protein sequence ID" value="MCP2333730.1"/>
    <property type="molecule type" value="Genomic_DNA"/>
</dbReference>
<keyword evidence="6" id="KW-0642">Proline metabolism</keyword>
<dbReference type="InterPro" id="IPR015590">
    <property type="entry name" value="Aldehyde_DH_dom"/>
</dbReference>
<evidence type="ECO:0000256" key="9">
    <source>
        <dbReference type="SAM" id="MobiDB-lite"/>
    </source>
</evidence>
<keyword evidence="4" id="KW-0560">Oxidoreductase</keyword>
<dbReference type="Gene3D" id="3.40.605.10">
    <property type="entry name" value="Aldehyde Dehydrogenase, Chain A, domain 1"/>
    <property type="match status" value="1"/>
</dbReference>
<feature type="domain" description="Aldehyde dehydrogenase" evidence="10">
    <location>
        <begin position="56"/>
        <end position="513"/>
    </location>
</feature>
<protein>
    <recommendedName>
        <fullName evidence="7">L-glutamate gamma-semialdehyde dehydrogenase</fullName>
        <ecNumber evidence="3">1.2.1.88</ecNumber>
    </recommendedName>
    <alternativeName>
        <fullName evidence="7">L-glutamate gamma-semialdehyde dehydrogenase</fullName>
    </alternativeName>
</protein>
<evidence type="ECO:0000256" key="4">
    <source>
        <dbReference type="ARBA" id="ARBA00023002"/>
    </source>
</evidence>
<evidence type="ECO:0000256" key="3">
    <source>
        <dbReference type="ARBA" id="ARBA00012884"/>
    </source>
</evidence>
<dbReference type="InterPro" id="IPR016161">
    <property type="entry name" value="Ald_DH/histidinol_DH"/>
</dbReference>
<evidence type="ECO:0000256" key="6">
    <source>
        <dbReference type="ARBA" id="ARBA00023062"/>
    </source>
</evidence>
<dbReference type="Pfam" id="PF00171">
    <property type="entry name" value="Aldedh"/>
    <property type="match status" value="1"/>
</dbReference>
<comment type="caution">
    <text evidence="11">The sequence shown here is derived from an EMBL/GenBank/DDBJ whole genome shotgun (WGS) entry which is preliminary data.</text>
</comment>
<reference evidence="11 12" key="1">
    <citation type="submission" date="2022-06" db="EMBL/GenBank/DDBJ databases">
        <title>Genomic Encyclopedia of Type Strains, Phase I: the one thousand microbial genomes (KMG-I) project.</title>
        <authorList>
            <person name="Kyrpides N."/>
        </authorList>
    </citation>
    <scope>NUCLEOTIDE SEQUENCE [LARGE SCALE GENOMIC DNA]</scope>
    <source>
        <strain evidence="11 12">DSM 43889</strain>
    </source>
</reference>
<dbReference type="SUPFAM" id="SSF53720">
    <property type="entry name" value="ALDH-like"/>
    <property type="match status" value="1"/>
</dbReference>
<dbReference type="InterPro" id="IPR016163">
    <property type="entry name" value="Ald_DH_C"/>
</dbReference>
<proteinExistence type="inferred from homology"/>
<dbReference type="PANTHER" id="PTHR42862:SF1">
    <property type="entry name" value="DELTA-1-PYRROLINE-5-CARBOXYLATE DEHYDROGENASE 2, ISOFORM A-RELATED"/>
    <property type="match status" value="1"/>
</dbReference>
<evidence type="ECO:0000313" key="11">
    <source>
        <dbReference type="EMBL" id="MCP2333730.1"/>
    </source>
</evidence>
<keyword evidence="12" id="KW-1185">Reference proteome</keyword>
<dbReference type="RefSeq" id="WP_026419291.1">
    <property type="nucleotide sequence ID" value="NZ_AUBJ02000001.1"/>
</dbReference>
<dbReference type="InterPro" id="IPR005931">
    <property type="entry name" value="P5CDH/ALDH4A1"/>
</dbReference>
<evidence type="ECO:0000256" key="5">
    <source>
        <dbReference type="ARBA" id="ARBA00023027"/>
    </source>
</evidence>
<evidence type="ECO:0000256" key="1">
    <source>
        <dbReference type="ARBA" id="ARBA00004786"/>
    </source>
</evidence>
<dbReference type="PROSITE" id="PS00070">
    <property type="entry name" value="ALDEHYDE_DEHYDR_CYS"/>
    <property type="match status" value="1"/>
</dbReference>
<dbReference type="Proteomes" id="UP000791080">
    <property type="component" value="Unassembled WGS sequence"/>
</dbReference>
<dbReference type="InterPro" id="IPR016160">
    <property type="entry name" value="Ald_DH_CS_CYS"/>
</dbReference>
<dbReference type="InterPro" id="IPR016162">
    <property type="entry name" value="Ald_DH_N"/>
</dbReference>
<comment type="catalytic activity">
    <reaction evidence="8">
        <text>L-glutamate 5-semialdehyde + NAD(+) + H2O = L-glutamate + NADH + 2 H(+)</text>
        <dbReference type="Rhea" id="RHEA:30235"/>
        <dbReference type="ChEBI" id="CHEBI:15377"/>
        <dbReference type="ChEBI" id="CHEBI:15378"/>
        <dbReference type="ChEBI" id="CHEBI:29985"/>
        <dbReference type="ChEBI" id="CHEBI:57540"/>
        <dbReference type="ChEBI" id="CHEBI:57945"/>
        <dbReference type="ChEBI" id="CHEBI:58066"/>
        <dbReference type="EC" id="1.2.1.88"/>
    </reaction>
</comment>
<gene>
    <name evidence="11" type="ORF">G443_004000</name>
</gene>